<dbReference type="PROSITE" id="PS51892">
    <property type="entry name" value="SUBTILASE"/>
    <property type="match status" value="1"/>
</dbReference>
<evidence type="ECO:0000259" key="9">
    <source>
        <dbReference type="Pfam" id="PF17766"/>
    </source>
</evidence>
<keyword evidence="3" id="KW-0732">Signal</keyword>
<dbReference type="InterPro" id="IPR023828">
    <property type="entry name" value="Peptidase_S8_Ser-AS"/>
</dbReference>
<dbReference type="SUPFAM" id="SSF52743">
    <property type="entry name" value="Subtilisin-like"/>
    <property type="match status" value="1"/>
</dbReference>
<dbReference type="InterPro" id="IPR037045">
    <property type="entry name" value="S8pro/Inhibitor_I9_sf"/>
</dbReference>
<evidence type="ECO:0000256" key="4">
    <source>
        <dbReference type="ARBA" id="ARBA00022801"/>
    </source>
</evidence>
<dbReference type="Gene3D" id="2.60.40.2310">
    <property type="match status" value="1"/>
</dbReference>
<dbReference type="Pfam" id="PF00082">
    <property type="entry name" value="Peptidase_S8"/>
    <property type="match status" value="1"/>
</dbReference>
<feature type="domain" description="Inhibitor I9" evidence="8">
    <location>
        <begin position="42"/>
        <end position="127"/>
    </location>
</feature>
<dbReference type="InterPro" id="IPR000209">
    <property type="entry name" value="Peptidase_S8/S53_dom"/>
</dbReference>
<dbReference type="PRINTS" id="PR00723">
    <property type="entry name" value="SUBTILISIN"/>
</dbReference>
<keyword evidence="2" id="KW-0645">Protease</keyword>
<evidence type="ECO:0000313" key="11">
    <source>
        <dbReference type="Proteomes" id="UP001370490"/>
    </source>
</evidence>
<evidence type="ECO:0000256" key="2">
    <source>
        <dbReference type="ARBA" id="ARBA00022670"/>
    </source>
</evidence>
<dbReference type="PROSITE" id="PS00138">
    <property type="entry name" value="SUBTILASE_SER"/>
    <property type="match status" value="1"/>
</dbReference>
<evidence type="ECO:0000256" key="3">
    <source>
        <dbReference type="ARBA" id="ARBA00022729"/>
    </source>
</evidence>
<dbReference type="InterPro" id="IPR045051">
    <property type="entry name" value="SBT"/>
</dbReference>
<sequence>MKFIFAEHKMGLVKGAPLLHFIFFTWLCFTLDVRSAELQRSTYIIHMDKSLMPKAFTSHQHWYSSILDSLKASGSTKSYGLESTLEIVYTYDNAFHGFSATLSPDELETLKKVSGYLSAYKDRSVTLDTTHTFEFLSLNPVSGLWPAADYGKDVIVGVIDTGIWPESESFKDDGMTPIPSRWKGTCEEGQEFNSSMYLPLVYNKTISACNSSELLPPRAITLCEIGDLKSQIDTVAMSQAAGAIFVSNMTRIYVNCPGIIISPKDAQAVIKYATTDAQPTATIKFQKTFLGVEAATAPAVAAYSSRGPSPSYSGILKPDILAPGSNVFAAWLPDTPDGQVGSNLILSTDYILASGTSMACPHAAAVAALLKGAHPEWSPAGIRSAIMTTANPLDNTMNPIMEEVFNGGPILASPLAMGAGHVDPNRALDPGLIYDATPQDYVNLLCSMNFTQTQILAITRSRNYNCTPEPDVNYPSFIALYDNSTNTISRLFHRMVTNVGDGAATYNAKVVAPPGTEVSVAPDTLVFKNKYEKQSYTLSLLYKQDKNQSVFWGSLEWVETNGNHSVRSPIVLSAAVSW</sequence>
<dbReference type="PANTHER" id="PTHR10795">
    <property type="entry name" value="PROPROTEIN CONVERTASE SUBTILISIN/KEXIN"/>
    <property type="match status" value="1"/>
</dbReference>
<feature type="domain" description="Peptidase S8/S53" evidence="7">
    <location>
        <begin position="239"/>
        <end position="393"/>
    </location>
</feature>
<dbReference type="InterPro" id="IPR015500">
    <property type="entry name" value="Peptidase_S8_subtilisin-rel"/>
</dbReference>
<dbReference type="InterPro" id="IPR041469">
    <property type="entry name" value="Subtilisin-like_FN3"/>
</dbReference>
<dbReference type="FunFam" id="3.30.70.80:FF:000003">
    <property type="entry name" value="Subtilisin-like protease SBT1.9"/>
    <property type="match status" value="1"/>
</dbReference>
<accession>A0AAN8ZMG2</accession>
<comment type="caution">
    <text evidence="10">The sequence shown here is derived from an EMBL/GenBank/DDBJ whole genome shotgun (WGS) entry which is preliminary data.</text>
</comment>
<keyword evidence="11" id="KW-1185">Reference proteome</keyword>
<dbReference type="Gene3D" id="3.40.50.200">
    <property type="entry name" value="Peptidase S8/S53 domain"/>
    <property type="match status" value="2"/>
</dbReference>
<dbReference type="InterPro" id="IPR010259">
    <property type="entry name" value="S8pro/Inhibitor_I9"/>
</dbReference>
<reference evidence="10 11" key="1">
    <citation type="submission" date="2023-12" db="EMBL/GenBank/DDBJ databases">
        <title>A high-quality genome assembly for Dillenia turbinata (Dilleniales).</title>
        <authorList>
            <person name="Chanderbali A."/>
        </authorList>
    </citation>
    <scope>NUCLEOTIDE SEQUENCE [LARGE SCALE GENOMIC DNA]</scope>
    <source>
        <strain evidence="10">LSX21</strain>
        <tissue evidence="10">Leaf</tissue>
    </source>
</reference>
<name>A0AAN8ZMG2_9MAGN</name>
<dbReference type="GO" id="GO:0006508">
    <property type="term" value="P:proteolysis"/>
    <property type="evidence" value="ECO:0007669"/>
    <property type="project" value="UniProtKB-KW"/>
</dbReference>
<feature type="domain" description="Subtilisin-like protease fibronectin type-III" evidence="9">
    <location>
        <begin position="471"/>
        <end position="571"/>
    </location>
</feature>
<protein>
    <submittedName>
        <fullName evidence="10">Peptidase S8 propeptide/proteinase inhibitor I9</fullName>
    </submittedName>
</protein>
<dbReference type="GO" id="GO:0004252">
    <property type="term" value="F:serine-type endopeptidase activity"/>
    <property type="evidence" value="ECO:0007669"/>
    <property type="project" value="InterPro"/>
</dbReference>
<proteinExistence type="inferred from homology"/>
<evidence type="ECO:0000256" key="6">
    <source>
        <dbReference type="PROSITE-ProRule" id="PRU01240"/>
    </source>
</evidence>
<dbReference type="InterPro" id="IPR036852">
    <property type="entry name" value="Peptidase_S8/S53_dom_sf"/>
</dbReference>
<evidence type="ECO:0000259" key="8">
    <source>
        <dbReference type="Pfam" id="PF05922"/>
    </source>
</evidence>
<dbReference type="EMBL" id="JBAMMX010000005">
    <property type="protein sequence ID" value="KAK6939618.1"/>
    <property type="molecule type" value="Genomic_DNA"/>
</dbReference>
<gene>
    <name evidence="10" type="ORF">RJ641_029149</name>
</gene>
<organism evidence="10 11">
    <name type="scientific">Dillenia turbinata</name>
    <dbReference type="NCBI Taxonomy" id="194707"/>
    <lineage>
        <taxon>Eukaryota</taxon>
        <taxon>Viridiplantae</taxon>
        <taxon>Streptophyta</taxon>
        <taxon>Embryophyta</taxon>
        <taxon>Tracheophyta</taxon>
        <taxon>Spermatophyta</taxon>
        <taxon>Magnoliopsida</taxon>
        <taxon>eudicotyledons</taxon>
        <taxon>Gunneridae</taxon>
        <taxon>Pentapetalae</taxon>
        <taxon>Dilleniales</taxon>
        <taxon>Dilleniaceae</taxon>
        <taxon>Dillenia</taxon>
    </lineage>
</organism>
<dbReference type="Gene3D" id="3.30.70.80">
    <property type="entry name" value="Peptidase S8 propeptide/proteinase inhibitor I9"/>
    <property type="match status" value="1"/>
</dbReference>
<dbReference type="AlphaFoldDB" id="A0AAN8ZMG2"/>
<dbReference type="Pfam" id="PF05922">
    <property type="entry name" value="Inhibitor_I9"/>
    <property type="match status" value="1"/>
</dbReference>
<comment type="similarity">
    <text evidence="1 6">Belongs to the peptidase S8 family.</text>
</comment>
<evidence type="ECO:0000256" key="5">
    <source>
        <dbReference type="ARBA" id="ARBA00022825"/>
    </source>
</evidence>
<evidence type="ECO:0000259" key="7">
    <source>
        <dbReference type="Pfam" id="PF00082"/>
    </source>
</evidence>
<keyword evidence="5" id="KW-0720">Serine protease</keyword>
<comment type="caution">
    <text evidence="6">Lacks conserved residue(s) required for the propagation of feature annotation.</text>
</comment>
<dbReference type="Proteomes" id="UP001370490">
    <property type="component" value="Unassembled WGS sequence"/>
</dbReference>
<evidence type="ECO:0000313" key="10">
    <source>
        <dbReference type="EMBL" id="KAK6939618.1"/>
    </source>
</evidence>
<keyword evidence="4" id="KW-0378">Hydrolase</keyword>
<evidence type="ECO:0000256" key="1">
    <source>
        <dbReference type="ARBA" id="ARBA00011073"/>
    </source>
</evidence>
<dbReference type="Pfam" id="PF17766">
    <property type="entry name" value="fn3_6"/>
    <property type="match status" value="1"/>
</dbReference>